<dbReference type="GO" id="GO:0003677">
    <property type="term" value="F:DNA binding"/>
    <property type="evidence" value="ECO:0007669"/>
    <property type="project" value="UniProtKB-UniRule"/>
</dbReference>
<dbReference type="RefSeq" id="WP_188802361.1">
    <property type="nucleotide sequence ID" value="NZ_BMOK01000005.1"/>
</dbReference>
<evidence type="ECO:0000256" key="1">
    <source>
        <dbReference type="ARBA" id="ARBA00023125"/>
    </source>
</evidence>
<keyword evidence="5" id="KW-1185">Reference proteome</keyword>
<evidence type="ECO:0000256" key="2">
    <source>
        <dbReference type="PROSITE-ProRule" id="PRU00335"/>
    </source>
</evidence>
<dbReference type="InterPro" id="IPR009057">
    <property type="entry name" value="Homeodomain-like_sf"/>
</dbReference>
<reference evidence="4" key="1">
    <citation type="journal article" date="2014" name="Int. J. Syst. Evol. Microbiol.">
        <title>Complete genome sequence of Corynebacterium casei LMG S-19264T (=DSM 44701T), isolated from a smear-ripened cheese.</title>
        <authorList>
            <consortium name="US DOE Joint Genome Institute (JGI-PGF)"/>
            <person name="Walter F."/>
            <person name="Albersmeier A."/>
            <person name="Kalinowski J."/>
            <person name="Ruckert C."/>
        </authorList>
    </citation>
    <scope>NUCLEOTIDE SEQUENCE</scope>
    <source>
        <strain evidence="4">JCM 15325</strain>
    </source>
</reference>
<dbReference type="EMBL" id="BMOK01000005">
    <property type="protein sequence ID" value="GGL50783.1"/>
    <property type="molecule type" value="Genomic_DNA"/>
</dbReference>
<reference evidence="4" key="2">
    <citation type="submission" date="2020-09" db="EMBL/GenBank/DDBJ databases">
        <authorList>
            <person name="Sun Q."/>
            <person name="Ohkuma M."/>
        </authorList>
    </citation>
    <scope>NUCLEOTIDE SEQUENCE</scope>
    <source>
        <strain evidence="4">JCM 15325</strain>
    </source>
</reference>
<proteinExistence type="predicted"/>
<protein>
    <submittedName>
        <fullName evidence="4">TetR family transcriptional regulator</fullName>
    </submittedName>
</protein>
<accession>A0A917W1H5</accession>
<dbReference type="Gene3D" id="1.10.357.10">
    <property type="entry name" value="Tetracycline Repressor, domain 2"/>
    <property type="match status" value="1"/>
</dbReference>
<comment type="caution">
    <text evidence="4">The sequence shown here is derived from an EMBL/GenBank/DDBJ whole genome shotgun (WGS) entry which is preliminary data.</text>
</comment>
<feature type="domain" description="HTH tetR-type" evidence="3">
    <location>
        <begin position="3"/>
        <end position="63"/>
    </location>
</feature>
<organism evidence="4 5">
    <name type="scientific">Sporolactobacillus putidus</name>
    <dbReference type="NCBI Taxonomy" id="492735"/>
    <lineage>
        <taxon>Bacteria</taxon>
        <taxon>Bacillati</taxon>
        <taxon>Bacillota</taxon>
        <taxon>Bacilli</taxon>
        <taxon>Bacillales</taxon>
        <taxon>Sporolactobacillaceae</taxon>
        <taxon>Sporolactobacillus</taxon>
    </lineage>
</organism>
<dbReference type="SUPFAM" id="SSF46689">
    <property type="entry name" value="Homeodomain-like"/>
    <property type="match status" value="1"/>
</dbReference>
<dbReference type="InterPro" id="IPR041478">
    <property type="entry name" value="TetR_C_27"/>
</dbReference>
<dbReference type="PRINTS" id="PR00455">
    <property type="entry name" value="HTHTETR"/>
</dbReference>
<dbReference type="Proteomes" id="UP000654670">
    <property type="component" value="Unassembled WGS sequence"/>
</dbReference>
<keyword evidence="1 2" id="KW-0238">DNA-binding</keyword>
<evidence type="ECO:0000259" key="3">
    <source>
        <dbReference type="PROSITE" id="PS50977"/>
    </source>
</evidence>
<dbReference type="PROSITE" id="PS50977">
    <property type="entry name" value="HTH_TETR_2"/>
    <property type="match status" value="1"/>
</dbReference>
<dbReference type="InterPro" id="IPR050624">
    <property type="entry name" value="HTH-type_Tx_Regulator"/>
</dbReference>
<evidence type="ECO:0000313" key="5">
    <source>
        <dbReference type="Proteomes" id="UP000654670"/>
    </source>
</evidence>
<dbReference type="PANTHER" id="PTHR43479">
    <property type="entry name" value="ACREF/ENVCD OPERON REPRESSOR-RELATED"/>
    <property type="match status" value="1"/>
</dbReference>
<evidence type="ECO:0000313" key="4">
    <source>
        <dbReference type="EMBL" id="GGL50783.1"/>
    </source>
</evidence>
<dbReference type="Pfam" id="PF00440">
    <property type="entry name" value="TetR_N"/>
    <property type="match status" value="1"/>
</dbReference>
<gene>
    <name evidence="4" type="ORF">GCM10007968_13770</name>
</gene>
<name>A0A917W1H5_9BACL</name>
<dbReference type="InterPro" id="IPR001647">
    <property type="entry name" value="HTH_TetR"/>
</dbReference>
<dbReference type="Pfam" id="PF17935">
    <property type="entry name" value="TetR_C_27"/>
    <property type="match status" value="1"/>
</dbReference>
<dbReference type="AlphaFoldDB" id="A0A917W1H5"/>
<feature type="DNA-binding region" description="H-T-H motif" evidence="2">
    <location>
        <begin position="26"/>
        <end position="45"/>
    </location>
</feature>
<sequence>MAILTEEKIFNVAETMIMEKGVKKTKLSDIAKALGVTHAAFYKHYKNKEDLLQQLALKWLDTTSKDLLEWEVPANMDGESALHDWLWQLANTKKKLYHNDKRMFYLYTDYLEGTQTLINSHLKQLAEKAETISGRRGEGQAIMTAFVYFHNPYFAERWDQDDYQELFEKVWQLIYIESNN</sequence>
<dbReference type="PANTHER" id="PTHR43479:SF11">
    <property type="entry name" value="ACREF_ENVCD OPERON REPRESSOR-RELATED"/>
    <property type="match status" value="1"/>
</dbReference>